<dbReference type="PANTHER" id="PTHR34582">
    <property type="entry name" value="UPF0702 TRANSMEMBRANE PROTEIN YCAP"/>
    <property type="match status" value="1"/>
</dbReference>
<evidence type="ECO:0000313" key="9">
    <source>
        <dbReference type="EMBL" id="MBB6451892.1"/>
    </source>
</evidence>
<sequence>MELAFDLFIIVLRTFGAYIVVFGILRIMGKREIGEIGILDLVIFIMLAEMAVISIESVDKSFLFSITPMVILLIIQRITARVSLNSQKARRWMDGRPAVIIREGKLDEKEMSEQRYNIDDLLIQLHDKGIQLIQEVELAILEPNGRLSVFEKKDNPVKFYEPLILDGKIQHKVLEIMNKDEKWLKKELGKLGYEDNEQISYCSMNKDGSLHVDETNKEK</sequence>
<feature type="transmembrane region" description="Helical" evidence="7">
    <location>
        <begin position="61"/>
        <end position="80"/>
    </location>
</feature>
<evidence type="ECO:0000256" key="1">
    <source>
        <dbReference type="ARBA" id="ARBA00004651"/>
    </source>
</evidence>
<keyword evidence="5 7" id="KW-1133">Transmembrane helix</keyword>
<evidence type="ECO:0000256" key="5">
    <source>
        <dbReference type="ARBA" id="ARBA00022989"/>
    </source>
</evidence>
<feature type="domain" description="YetF C-terminal" evidence="8">
    <location>
        <begin position="85"/>
        <end position="204"/>
    </location>
</feature>
<dbReference type="AlphaFoldDB" id="A0A841Q1H0"/>
<protein>
    <submittedName>
        <fullName evidence="9">Uncharacterized membrane protein YcaP (DUF421 family)</fullName>
    </submittedName>
</protein>
<dbReference type="InterPro" id="IPR007353">
    <property type="entry name" value="DUF421"/>
</dbReference>
<proteinExistence type="inferred from homology"/>
<feature type="transmembrane region" description="Helical" evidence="7">
    <location>
        <begin position="6"/>
        <end position="25"/>
    </location>
</feature>
<feature type="transmembrane region" description="Helical" evidence="7">
    <location>
        <begin position="37"/>
        <end position="55"/>
    </location>
</feature>
<comment type="caution">
    <text evidence="9">The sequence shown here is derived from an EMBL/GenBank/DDBJ whole genome shotgun (WGS) entry which is preliminary data.</text>
</comment>
<dbReference type="EMBL" id="JACHGH010000001">
    <property type="protein sequence ID" value="MBB6451892.1"/>
    <property type="molecule type" value="Genomic_DNA"/>
</dbReference>
<evidence type="ECO:0000256" key="7">
    <source>
        <dbReference type="SAM" id="Phobius"/>
    </source>
</evidence>
<dbReference type="Gene3D" id="3.30.240.20">
    <property type="entry name" value="bsu07140 like domains"/>
    <property type="match status" value="2"/>
</dbReference>
<keyword evidence="10" id="KW-1185">Reference proteome</keyword>
<keyword evidence="6 7" id="KW-0472">Membrane</keyword>
<evidence type="ECO:0000256" key="3">
    <source>
        <dbReference type="ARBA" id="ARBA00022475"/>
    </source>
</evidence>
<evidence type="ECO:0000313" key="10">
    <source>
        <dbReference type="Proteomes" id="UP000581688"/>
    </source>
</evidence>
<comment type="subcellular location">
    <subcellularLocation>
        <location evidence="1">Cell membrane</location>
        <topology evidence="1">Multi-pass membrane protein</topology>
    </subcellularLocation>
</comment>
<accession>A0A841Q1H0</accession>
<evidence type="ECO:0000256" key="4">
    <source>
        <dbReference type="ARBA" id="ARBA00022692"/>
    </source>
</evidence>
<gene>
    <name evidence="9" type="ORF">HNQ94_000313</name>
</gene>
<reference evidence="9 10" key="1">
    <citation type="submission" date="2020-08" db="EMBL/GenBank/DDBJ databases">
        <title>Genomic Encyclopedia of Type Strains, Phase IV (KMG-IV): sequencing the most valuable type-strain genomes for metagenomic binning, comparative biology and taxonomic classification.</title>
        <authorList>
            <person name="Goeker M."/>
        </authorList>
    </citation>
    <scope>NUCLEOTIDE SEQUENCE [LARGE SCALE GENOMIC DNA]</scope>
    <source>
        <strain evidence="9 10">DSM 19612</strain>
    </source>
</reference>
<dbReference type="GO" id="GO:0005886">
    <property type="term" value="C:plasma membrane"/>
    <property type="evidence" value="ECO:0007669"/>
    <property type="project" value="UniProtKB-SubCell"/>
</dbReference>
<evidence type="ECO:0000259" key="8">
    <source>
        <dbReference type="Pfam" id="PF04239"/>
    </source>
</evidence>
<keyword evidence="4 7" id="KW-0812">Transmembrane</keyword>
<evidence type="ECO:0000256" key="2">
    <source>
        <dbReference type="ARBA" id="ARBA00006448"/>
    </source>
</evidence>
<dbReference type="Pfam" id="PF04239">
    <property type="entry name" value="DUF421"/>
    <property type="match status" value="1"/>
</dbReference>
<dbReference type="Proteomes" id="UP000581688">
    <property type="component" value="Unassembled WGS sequence"/>
</dbReference>
<dbReference type="PANTHER" id="PTHR34582:SF6">
    <property type="entry name" value="UPF0702 TRANSMEMBRANE PROTEIN YCAP"/>
    <property type="match status" value="1"/>
</dbReference>
<dbReference type="RefSeq" id="WP_174494544.1">
    <property type="nucleotide sequence ID" value="NZ_CADDWK010000001.1"/>
</dbReference>
<dbReference type="InterPro" id="IPR023090">
    <property type="entry name" value="UPF0702_alpha/beta_dom_sf"/>
</dbReference>
<keyword evidence="3" id="KW-1003">Cell membrane</keyword>
<organism evidence="9 10">
    <name type="scientific">Salirhabdus euzebyi</name>
    <dbReference type="NCBI Taxonomy" id="394506"/>
    <lineage>
        <taxon>Bacteria</taxon>
        <taxon>Bacillati</taxon>
        <taxon>Bacillota</taxon>
        <taxon>Bacilli</taxon>
        <taxon>Bacillales</taxon>
        <taxon>Bacillaceae</taxon>
        <taxon>Salirhabdus</taxon>
    </lineage>
</organism>
<evidence type="ECO:0000256" key="6">
    <source>
        <dbReference type="ARBA" id="ARBA00023136"/>
    </source>
</evidence>
<comment type="similarity">
    <text evidence="2">Belongs to the UPF0702 family.</text>
</comment>
<name>A0A841Q1H0_9BACI</name>